<evidence type="ECO:0000259" key="4">
    <source>
        <dbReference type="PROSITE" id="PS50893"/>
    </source>
</evidence>
<keyword evidence="6" id="KW-1185">Reference proteome</keyword>
<dbReference type="EMBL" id="JBEPLN010000025">
    <property type="protein sequence ID" value="MET3634779.1"/>
    <property type="molecule type" value="Genomic_DNA"/>
</dbReference>
<dbReference type="InterPro" id="IPR051782">
    <property type="entry name" value="ABC_Transporter_VariousFunc"/>
</dbReference>
<keyword evidence="3 5" id="KW-0067">ATP-binding</keyword>
<dbReference type="PROSITE" id="PS50893">
    <property type="entry name" value="ABC_TRANSPORTER_2"/>
    <property type="match status" value="1"/>
</dbReference>
<dbReference type="SUPFAM" id="SSF52540">
    <property type="entry name" value="P-loop containing nucleoside triphosphate hydrolases"/>
    <property type="match status" value="1"/>
</dbReference>
<dbReference type="Gene3D" id="3.40.50.300">
    <property type="entry name" value="P-loop containing nucleotide triphosphate hydrolases"/>
    <property type="match status" value="1"/>
</dbReference>
<organism evidence="5 6">
    <name type="scientific">Streptococcus porcorum</name>
    <dbReference type="NCBI Taxonomy" id="701526"/>
    <lineage>
        <taxon>Bacteria</taxon>
        <taxon>Bacillati</taxon>
        <taxon>Bacillota</taxon>
        <taxon>Bacilli</taxon>
        <taxon>Lactobacillales</taxon>
        <taxon>Streptococcaceae</taxon>
        <taxon>Streptococcus</taxon>
    </lineage>
</organism>
<dbReference type="Pfam" id="PF00005">
    <property type="entry name" value="ABC_tran"/>
    <property type="match status" value="1"/>
</dbReference>
<name>A0ABV2JG91_9STRE</name>
<keyword evidence="2" id="KW-0547">Nucleotide-binding</keyword>
<dbReference type="RefSeq" id="WP_354369413.1">
    <property type="nucleotide sequence ID" value="NZ_JBEPLN010000025.1"/>
</dbReference>
<dbReference type="PROSITE" id="PS00211">
    <property type="entry name" value="ABC_TRANSPORTER_1"/>
    <property type="match status" value="1"/>
</dbReference>
<dbReference type="SMART" id="SM00382">
    <property type="entry name" value="AAA"/>
    <property type="match status" value="1"/>
</dbReference>
<dbReference type="PANTHER" id="PTHR42939">
    <property type="entry name" value="ABC TRANSPORTER ATP-BINDING PROTEIN ALBC-RELATED"/>
    <property type="match status" value="1"/>
</dbReference>
<evidence type="ECO:0000313" key="5">
    <source>
        <dbReference type="EMBL" id="MET3634779.1"/>
    </source>
</evidence>
<gene>
    <name evidence="5" type="ORF">ABID28_001438</name>
</gene>
<dbReference type="InterPro" id="IPR017871">
    <property type="entry name" value="ABC_transporter-like_CS"/>
</dbReference>
<accession>A0ABV2JG91</accession>
<dbReference type="GO" id="GO:0005524">
    <property type="term" value="F:ATP binding"/>
    <property type="evidence" value="ECO:0007669"/>
    <property type="project" value="UniProtKB-KW"/>
</dbReference>
<dbReference type="PANTHER" id="PTHR42939:SF5">
    <property type="entry name" value="ABC-TYPE TRANSPORTER ATP-BINDING PROTEIN ECSA"/>
    <property type="match status" value="1"/>
</dbReference>
<reference evidence="5 6" key="1">
    <citation type="submission" date="2024-06" db="EMBL/GenBank/DDBJ databases">
        <title>Genomic Encyclopedia of Type Strains, Phase IV (KMG-IV): sequencing the most valuable type-strain genomes for metagenomic binning, comparative biology and taxonomic classification.</title>
        <authorList>
            <person name="Goeker M."/>
        </authorList>
    </citation>
    <scope>NUCLEOTIDE SEQUENCE [LARGE SCALE GENOMIC DNA]</scope>
    <source>
        <strain evidence="5 6">DSM 28302</strain>
    </source>
</reference>
<dbReference type="Proteomes" id="UP001549037">
    <property type="component" value="Unassembled WGS sequence"/>
</dbReference>
<dbReference type="InterPro" id="IPR027417">
    <property type="entry name" value="P-loop_NTPase"/>
</dbReference>
<keyword evidence="1" id="KW-0813">Transport</keyword>
<evidence type="ECO:0000313" key="6">
    <source>
        <dbReference type="Proteomes" id="UP001549037"/>
    </source>
</evidence>
<proteinExistence type="predicted"/>
<feature type="domain" description="ABC transporter" evidence="4">
    <location>
        <begin position="2"/>
        <end position="232"/>
    </location>
</feature>
<comment type="caution">
    <text evidence="5">The sequence shown here is derived from an EMBL/GenBank/DDBJ whole genome shotgun (WGS) entry which is preliminary data.</text>
</comment>
<evidence type="ECO:0000256" key="1">
    <source>
        <dbReference type="ARBA" id="ARBA00022448"/>
    </source>
</evidence>
<protein>
    <submittedName>
        <fullName evidence="5">ABC-2 type transport system ATP-binding protein</fullName>
    </submittedName>
</protein>
<evidence type="ECO:0000256" key="2">
    <source>
        <dbReference type="ARBA" id="ARBA00022741"/>
    </source>
</evidence>
<dbReference type="CDD" id="cd03230">
    <property type="entry name" value="ABC_DR_subfamily_A"/>
    <property type="match status" value="1"/>
</dbReference>
<dbReference type="InterPro" id="IPR003439">
    <property type="entry name" value="ABC_transporter-like_ATP-bd"/>
</dbReference>
<evidence type="ECO:0000256" key="3">
    <source>
        <dbReference type="ARBA" id="ARBA00022840"/>
    </source>
</evidence>
<sequence>MLKIENLTGGYVNIPVLKNISFEVADGELVGLIGLNGAGKSTTINEIIGLLQPYQGTISIDGLRLSDDLVAYRKKVALIPETPILYEELTLKEHIETVIMAYDLDDKKAMDQAKELLDLFRLTDRLDWFPVNFSKGMKQKVMIICALLVDPSLLIVDEPFLGLDPIAIADLTRLLAEKKKAGKSILMSTHVLDSAEKMCDRFVILHKGEVRANGSLEELRQQFGDPEADLTAIYMKLTKED</sequence>
<dbReference type="InterPro" id="IPR003593">
    <property type="entry name" value="AAA+_ATPase"/>
</dbReference>